<feature type="repeat" description="TPR" evidence="3">
    <location>
        <begin position="108"/>
        <end position="141"/>
    </location>
</feature>
<dbReference type="Pfam" id="PF13424">
    <property type="entry name" value="TPR_12"/>
    <property type="match status" value="1"/>
</dbReference>
<feature type="repeat" description="TPR" evidence="3">
    <location>
        <begin position="40"/>
        <end position="73"/>
    </location>
</feature>
<proteinExistence type="predicted"/>
<evidence type="ECO:0000256" key="3">
    <source>
        <dbReference type="PROSITE-ProRule" id="PRU00339"/>
    </source>
</evidence>
<dbReference type="InterPro" id="IPR011990">
    <property type="entry name" value="TPR-like_helical_dom_sf"/>
</dbReference>
<accession>A0A094IZV5</accession>
<keyword evidence="1" id="KW-0677">Repeat</keyword>
<dbReference type="NCBIfam" id="TIGR02521">
    <property type="entry name" value="type_IV_pilW"/>
    <property type="match status" value="1"/>
</dbReference>
<reference evidence="4 5" key="1">
    <citation type="submission" date="2014-06" db="EMBL/GenBank/DDBJ databases">
        <title>The draft genome sequence of Idiomarina salinarum ISL-52.</title>
        <authorList>
            <person name="Du J."/>
            <person name="Shao Z."/>
        </authorList>
    </citation>
    <scope>NUCLEOTIDE SEQUENCE [LARGE SCALE GENOMIC DNA]</scope>
    <source>
        <strain evidence="4 5">ISL-52</strain>
    </source>
</reference>
<sequence>MRSLLLTLLATSVLLTGCVNQRTVDGESEPAPKFNPQEAAKSRLALGLQYLRSQNYRLAKANLERARDYAPNDPAVHTGLAYYYQNVKDYERAEQYYRSAIKLNPNDGDTLNNLAVLLCSQGKFKDALEYFHKAVEQPEYVKVASTWQNAATCAMRQGDFDAANRYYQLAINHDPQNSTILESYAGLLLRQQRYIDAQRVLAQRAQLPQFTPQYLWLEIQLARALGNQAKALTYGELLMSRFPQSEQAQRFLKNS</sequence>
<dbReference type="SMART" id="SM00028">
    <property type="entry name" value="TPR"/>
    <property type="match status" value="4"/>
</dbReference>
<dbReference type="Proteomes" id="UP000054363">
    <property type="component" value="Unassembled WGS sequence"/>
</dbReference>
<dbReference type="SUPFAM" id="SSF48452">
    <property type="entry name" value="TPR-like"/>
    <property type="match status" value="1"/>
</dbReference>
<dbReference type="OrthoDB" id="9814042at2"/>
<comment type="caution">
    <text evidence="4">The sequence shown here is derived from an EMBL/GenBank/DDBJ whole genome shotgun (WGS) entry which is preliminary data.</text>
</comment>
<keyword evidence="2 3" id="KW-0802">TPR repeat</keyword>
<protein>
    <submittedName>
        <fullName evidence="4">Uncharacterized protein</fullName>
    </submittedName>
</protein>
<evidence type="ECO:0000313" key="4">
    <source>
        <dbReference type="EMBL" id="KFZ31324.1"/>
    </source>
</evidence>
<dbReference type="PANTHER" id="PTHR44943:SF8">
    <property type="entry name" value="TPR REPEAT-CONTAINING PROTEIN MJ0263"/>
    <property type="match status" value="1"/>
</dbReference>
<evidence type="ECO:0000256" key="2">
    <source>
        <dbReference type="ARBA" id="ARBA00022803"/>
    </source>
</evidence>
<dbReference type="PROSITE" id="PS50293">
    <property type="entry name" value="TPR_REGION"/>
    <property type="match status" value="1"/>
</dbReference>
<dbReference type="PANTHER" id="PTHR44943">
    <property type="entry name" value="CELLULOSE SYNTHASE OPERON PROTEIN C"/>
    <property type="match status" value="1"/>
</dbReference>
<dbReference type="InterPro" id="IPR019734">
    <property type="entry name" value="TPR_rpt"/>
</dbReference>
<evidence type="ECO:0000313" key="5">
    <source>
        <dbReference type="Proteomes" id="UP000054363"/>
    </source>
</evidence>
<dbReference type="InterPro" id="IPR051685">
    <property type="entry name" value="Ycf3/AcsC/BcsC/TPR_MFPF"/>
</dbReference>
<keyword evidence="5" id="KW-1185">Reference proteome</keyword>
<dbReference type="STRING" id="435908.IDSA_00905"/>
<feature type="repeat" description="TPR" evidence="3">
    <location>
        <begin position="144"/>
        <end position="177"/>
    </location>
</feature>
<dbReference type="Gene3D" id="1.25.40.10">
    <property type="entry name" value="Tetratricopeptide repeat domain"/>
    <property type="match status" value="1"/>
</dbReference>
<dbReference type="RefSeq" id="WP_034773591.1">
    <property type="nucleotide sequence ID" value="NZ_JPER01000001.1"/>
</dbReference>
<dbReference type="PROSITE" id="PS51257">
    <property type="entry name" value="PROKAR_LIPOPROTEIN"/>
    <property type="match status" value="1"/>
</dbReference>
<feature type="repeat" description="TPR" evidence="3">
    <location>
        <begin position="74"/>
        <end position="107"/>
    </location>
</feature>
<dbReference type="InterPro" id="IPR013360">
    <property type="entry name" value="Pilus_4_PilW"/>
</dbReference>
<dbReference type="EMBL" id="JPER01000001">
    <property type="protein sequence ID" value="KFZ31324.1"/>
    <property type="molecule type" value="Genomic_DNA"/>
</dbReference>
<gene>
    <name evidence="4" type="ORF">IDSA_00905</name>
</gene>
<dbReference type="Pfam" id="PF00515">
    <property type="entry name" value="TPR_1"/>
    <property type="match status" value="1"/>
</dbReference>
<name>A0A094IZV5_9GAMM</name>
<dbReference type="eggNOG" id="COG3063">
    <property type="taxonomic scope" value="Bacteria"/>
</dbReference>
<organism evidence="4 5">
    <name type="scientific">Pseudidiomarina salinarum</name>
    <dbReference type="NCBI Taxonomy" id="435908"/>
    <lineage>
        <taxon>Bacteria</taxon>
        <taxon>Pseudomonadati</taxon>
        <taxon>Pseudomonadota</taxon>
        <taxon>Gammaproteobacteria</taxon>
        <taxon>Alteromonadales</taxon>
        <taxon>Idiomarinaceae</taxon>
        <taxon>Pseudidiomarina</taxon>
    </lineage>
</organism>
<dbReference type="PROSITE" id="PS50005">
    <property type="entry name" value="TPR"/>
    <property type="match status" value="4"/>
</dbReference>
<evidence type="ECO:0000256" key="1">
    <source>
        <dbReference type="ARBA" id="ARBA00022737"/>
    </source>
</evidence>
<dbReference type="AlphaFoldDB" id="A0A094IZV5"/>